<feature type="non-terminal residue" evidence="2">
    <location>
        <position position="62"/>
    </location>
</feature>
<organism evidence="2 3">
    <name type="scientific">Amanita muscaria (strain Koide BX008)</name>
    <dbReference type="NCBI Taxonomy" id="946122"/>
    <lineage>
        <taxon>Eukaryota</taxon>
        <taxon>Fungi</taxon>
        <taxon>Dikarya</taxon>
        <taxon>Basidiomycota</taxon>
        <taxon>Agaricomycotina</taxon>
        <taxon>Agaricomycetes</taxon>
        <taxon>Agaricomycetidae</taxon>
        <taxon>Agaricales</taxon>
        <taxon>Pluteineae</taxon>
        <taxon>Amanitaceae</taxon>
        <taxon>Amanita</taxon>
    </lineage>
</organism>
<gene>
    <name evidence="2" type="ORF">M378DRAFT_165476</name>
</gene>
<dbReference type="AlphaFoldDB" id="A0A0C2WM61"/>
<feature type="compositionally biased region" description="Basic and acidic residues" evidence="1">
    <location>
        <begin position="12"/>
        <end position="33"/>
    </location>
</feature>
<feature type="region of interest" description="Disordered" evidence="1">
    <location>
        <begin position="1"/>
        <end position="62"/>
    </location>
</feature>
<dbReference type="Proteomes" id="UP000054549">
    <property type="component" value="Unassembled WGS sequence"/>
</dbReference>
<sequence length="62" mass="7150">MELLDGSYGPDFTKKTTNEQEKPQEEANKEKVGKLRPVTTWSDEMEEGQHAEQEGQTQYSIF</sequence>
<dbReference type="EMBL" id="KN818268">
    <property type="protein sequence ID" value="KIL62647.1"/>
    <property type="molecule type" value="Genomic_DNA"/>
</dbReference>
<dbReference type="HOGENOM" id="CLU_2910174_0_0_1"/>
<proteinExistence type="predicted"/>
<accession>A0A0C2WM61</accession>
<evidence type="ECO:0000256" key="1">
    <source>
        <dbReference type="SAM" id="MobiDB-lite"/>
    </source>
</evidence>
<protein>
    <submittedName>
        <fullName evidence="2">Uncharacterized protein</fullName>
    </submittedName>
</protein>
<reference evidence="2 3" key="1">
    <citation type="submission" date="2014-04" db="EMBL/GenBank/DDBJ databases">
        <title>Evolutionary Origins and Diversification of the Mycorrhizal Mutualists.</title>
        <authorList>
            <consortium name="DOE Joint Genome Institute"/>
            <consortium name="Mycorrhizal Genomics Consortium"/>
            <person name="Kohler A."/>
            <person name="Kuo A."/>
            <person name="Nagy L.G."/>
            <person name="Floudas D."/>
            <person name="Copeland A."/>
            <person name="Barry K.W."/>
            <person name="Cichocki N."/>
            <person name="Veneault-Fourrey C."/>
            <person name="LaButti K."/>
            <person name="Lindquist E.A."/>
            <person name="Lipzen A."/>
            <person name="Lundell T."/>
            <person name="Morin E."/>
            <person name="Murat C."/>
            <person name="Riley R."/>
            <person name="Ohm R."/>
            <person name="Sun H."/>
            <person name="Tunlid A."/>
            <person name="Henrissat B."/>
            <person name="Grigoriev I.V."/>
            <person name="Hibbett D.S."/>
            <person name="Martin F."/>
        </authorList>
    </citation>
    <scope>NUCLEOTIDE SEQUENCE [LARGE SCALE GENOMIC DNA]</scope>
    <source>
        <strain evidence="2 3">Koide BX008</strain>
    </source>
</reference>
<feature type="non-terminal residue" evidence="2">
    <location>
        <position position="1"/>
    </location>
</feature>
<name>A0A0C2WM61_AMAMK</name>
<evidence type="ECO:0000313" key="3">
    <source>
        <dbReference type="Proteomes" id="UP000054549"/>
    </source>
</evidence>
<evidence type="ECO:0000313" key="2">
    <source>
        <dbReference type="EMBL" id="KIL62647.1"/>
    </source>
</evidence>
<keyword evidence="3" id="KW-1185">Reference proteome</keyword>
<dbReference type="InParanoid" id="A0A0C2WM61"/>